<comment type="caution">
    <text evidence="5">The sequence shown here is derived from an EMBL/GenBank/DDBJ whole genome shotgun (WGS) entry which is preliminary data.</text>
</comment>
<feature type="compositionally biased region" description="Polar residues" evidence="3">
    <location>
        <begin position="332"/>
        <end position="345"/>
    </location>
</feature>
<dbReference type="CDD" id="cd08681">
    <property type="entry name" value="C2_fungal_Inn1p-like"/>
    <property type="match status" value="1"/>
</dbReference>
<feature type="compositionally biased region" description="Low complexity" evidence="3">
    <location>
        <begin position="531"/>
        <end position="543"/>
    </location>
</feature>
<dbReference type="Pfam" id="PF00168">
    <property type="entry name" value="C2"/>
    <property type="match status" value="1"/>
</dbReference>
<feature type="compositionally biased region" description="Polar residues" evidence="3">
    <location>
        <begin position="189"/>
        <end position="205"/>
    </location>
</feature>
<dbReference type="PROSITE" id="PS50004">
    <property type="entry name" value="C2"/>
    <property type="match status" value="1"/>
</dbReference>
<name>A0A9P6H560_9AGAM</name>
<feature type="region of interest" description="Disordered" evidence="3">
    <location>
        <begin position="73"/>
        <end position="94"/>
    </location>
</feature>
<organism evidence="5 6">
    <name type="scientific">Thelephora terrestris</name>
    <dbReference type="NCBI Taxonomy" id="56493"/>
    <lineage>
        <taxon>Eukaryota</taxon>
        <taxon>Fungi</taxon>
        <taxon>Dikarya</taxon>
        <taxon>Basidiomycota</taxon>
        <taxon>Agaricomycotina</taxon>
        <taxon>Agaricomycetes</taxon>
        <taxon>Thelephorales</taxon>
        <taxon>Thelephoraceae</taxon>
        <taxon>Thelephora</taxon>
    </lineage>
</organism>
<gene>
    <name evidence="5" type="ORF">BJ322DRAFT_354861</name>
</gene>
<evidence type="ECO:0000313" key="6">
    <source>
        <dbReference type="Proteomes" id="UP000736335"/>
    </source>
</evidence>
<keyword evidence="2" id="KW-0106">Calcium</keyword>
<sequence length="718" mass="78229">MKTKGREIGTLIAVVLKAKNLPNKRNIGKQDPYCIVTFNEEKQRTKVDKRGGQHPEWDEELRFTLFEEIEDGFGLPADEGGPPPPLPPKDSKGPPDIAGGMFMKIACFADDARDPILIGETSVDLTEVLTKGETDEWFPLSSKLKYAGEVYLELTFWSNEPAPKKRAKSKTPQRTSQYGGAGSFVPFDSSPNRSHPASRMSSSGSDLDHSTTLRTSTSSIQLGLYKAPYEKRASSTNLSVADSVTTEFNNLGVSEVRPRRDTFPPINQPPRATSAQGFQHQYINGHGHNEQDQQPVYPVAQTHQPAYENTQSTLQSSSFQQQQSRGPRYSLPTPQNSSGVVTSSGFVPLNQWRQDPPLPVRTGPTPAPGSYGMPRSVVSHHTGFAPMPTPTPAPSNFLTTSSSLPFQHGYHSPHHSMSYSLPPLPSTIPSQTIPQQYPHTLPPNPPPPLQLTGSPIAEHKNTPNTPSPPQDAYSQLQGEQSVSNPNSRPLPQPSVLARRRSTLPVPPGGGGITTSPTSSPSRPESVYSGGNYQQSIQPIQYNNIPPPPPLPSHFNAAPPQIQSHITGQAPPLPPPLPQRSLVHSHSHSYSLPNPPQPRATNGQQGLPFPPVQQNSQHNLPVPPVKQSTWPSPPAAPPPWRLALPQPPSLPNPPTQQPIYVPPPPPLPPSLMPSYHNQLPQPPMQHQQVHYAPADGSGYHPPQNGALYQQPTGTVWNYH</sequence>
<dbReference type="GO" id="GO:0046872">
    <property type="term" value="F:metal ion binding"/>
    <property type="evidence" value="ECO:0007669"/>
    <property type="project" value="UniProtKB-KW"/>
</dbReference>
<feature type="compositionally biased region" description="Pro residues" evidence="3">
    <location>
        <begin position="630"/>
        <end position="656"/>
    </location>
</feature>
<keyword evidence="6" id="KW-1185">Reference proteome</keyword>
<dbReference type="PANTHER" id="PTHR46502">
    <property type="entry name" value="C2 DOMAIN-CONTAINING"/>
    <property type="match status" value="1"/>
</dbReference>
<proteinExistence type="predicted"/>
<feature type="region of interest" description="Disordered" evidence="3">
    <location>
        <begin position="309"/>
        <end position="369"/>
    </location>
</feature>
<evidence type="ECO:0000259" key="4">
    <source>
        <dbReference type="PROSITE" id="PS50004"/>
    </source>
</evidence>
<feature type="region of interest" description="Disordered" evidence="3">
    <location>
        <begin position="257"/>
        <end position="276"/>
    </location>
</feature>
<feature type="compositionally biased region" description="Low complexity" evidence="3">
    <location>
        <begin position="311"/>
        <end position="324"/>
    </location>
</feature>
<dbReference type="SMART" id="SM00239">
    <property type="entry name" value="C2"/>
    <property type="match status" value="1"/>
</dbReference>
<dbReference type="AlphaFoldDB" id="A0A9P6H560"/>
<feature type="compositionally biased region" description="Polar residues" evidence="3">
    <location>
        <begin position="472"/>
        <end position="489"/>
    </location>
</feature>
<feature type="region of interest" description="Disordered" evidence="3">
    <location>
        <begin position="162"/>
        <end position="214"/>
    </location>
</feature>
<dbReference type="Gene3D" id="2.60.40.150">
    <property type="entry name" value="C2 domain"/>
    <property type="match status" value="1"/>
</dbReference>
<accession>A0A9P6H560</accession>
<evidence type="ECO:0000256" key="1">
    <source>
        <dbReference type="ARBA" id="ARBA00022723"/>
    </source>
</evidence>
<reference evidence="5" key="1">
    <citation type="journal article" date="2020" name="Nat. Commun.">
        <title>Large-scale genome sequencing of mycorrhizal fungi provides insights into the early evolution of symbiotic traits.</title>
        <authorList>
            <person name="Miyauchi S."/>
            <person name="Kiss E."/>
            <person name="Kuo A."/>
            <person name="Drula E."/>
            <person name="Kohler A."/>
            <person name="Sanchez-Garcia M."/>
            <person name="Morin E."/>
            <person name="Andreopoulos B."/>
            <person name="Barry K.W."/>
            <person name="Bonito G."/>
            <person name="Buee M."/>
            <person name="Carver A."/>
            <person name="Chen C."/>
            <person name="Cichocki N."/>
            <person name="Clum A."/>
            <person name="Culley D."/>
            <person name="Crous P.W."/>
            <person name="Fauchery L."/>
            <person name="Girlanda M."/>
            <person name="Hayes R.D."/>
            <person name="Keri Z."/>
            <person name="LaButti K."/>
            <person name="Lipzen A."/>
            <person name="Lombard V."/>
            <person name="Magnuson J."/>
            <person name="Maillard F."/>
            <person name="Murat C."/>
            <person name="Nolan M."/>
            <person name="Ohm R.A."/>
            <person name="Pangilinan J."/>
            <person name="Pereira M.F."/>
            <person name="Perotto S."/>
            <person name="Peter M."/>
            <person name="Pfister S."/>
            <person name="Riley R."/>
            <person name="Sitrit Y."/>
            <person name="Stielow J.B."/>
            <person name="Szollosi G."/>
            <person name="Zifcakova L."/>
            <person name="Stursova M."/>
            <person name="Spatafora J.W."/>
            <person name="Tedersoo L."/>
            <person name="Vaario L.M."/>
            <person name="Yamada A."/>
            <person name="Yan M."/>
            <person name="Wang P."/>
            <person name="Xu J."/>
            <person name="Bruns T."/>
            <person name="Baldrian P."/>
            <person name="Vilgalys R."/>
            <person name="Dunand C."/>
            <person name="Henrissat B."/>
            <person name="Grigoriev I.V."/>
            <person name="Hibbett D."/>
            <person name="Nagy L.G."/>
            <person name="Martin F.M."/>
        </authorList>
    </citation>
    <scope>NUCLEOTIDE SEQUENCE</scope>
    <source>
        <strain evidence="5">UH-Tt-Lm1</strain>
    </source>
</reference>
<keyword evidence="1" id="KW-0479">Metal-binding</keyword>
<feature type="compositionally biased region" description="Pro residues" evidence="3">
    <location>
        <begin position="440"/>
        <end position="449"/>
    </location>
</feature>
<dbReference type="Proteomes" id="UP000736335">
    <property type="component" value="Unassembled WGS sequence"/>
</dbReference>
<dbReference type="SUPFAM" id="SSF49562">
    <property type="entry name" value="C2 domain (Calcium/lipid-binding domain, CaLB)"/>
    <property type="match status" value="1"/>
</dbReference>
<dbReference type="PANTHER" id="PTHR46502:SF2">
    <property type="entry name" value="16 KDA PHLOEM PROTEIN 2"/>
    <property type="match status" value="1"/>
</dbReference>
<feature type="region of interest" description="Disordered" evidence="3">
    <location>
        <begin position="408"/>
        <end position="656"/>
    </location>
</feature>
<protein>
    <recommendedName>
        <fullName evidence="4">C2 domain-containing protein</fullName>
    </recommendedName>
</protein>
<dbReference type="OrthoDB" id="270970at2759"/>
<evidence type="ECO:0000256" key="3">
    <source>
        <dbReference type="SAM" id="MobiDB-lite"/>
    </source>
</evidence>
<dbReference type="EMBL" id="WIUZ02000019">
    <property type="protein sequence ID" value="KAF9779490.1"/>
    <property type="molecule type" value="Genomic_DNA"/>
</dbReference>
<reference evidence="5" key="2">
    <citation type="submission" date="2020-11" db="EMBL/GenBank/DDBJ databases">
        <authorList>
            <consortium name="DOE Joint Genome Institute"/>
            <person name="Kuo A."/>
            <person name="Miyauchi S."/>
            <person name="Kiss E."/>
            <person name="Drula E."/>
            <person name="Kohler A."/>
            <person name="Sanchez-Garcia M."/>
            <person name="Andreopoulos B."/>
            <person name="Barry K.W."/>
            <person name="Bonito G."/>
            <person name="Buee M."/>
            <person name="Carver A."/>
            <person name="Chen C."/>
            <person name="Cichocki N."/>
            <person name="Clum A."/>
            <person name="Culley D."/>
            <person name="Crous P.W."/>
            <person name="Fauchery L."/>
            <person name="Girlanda M."/>
            <person name="Hayes R."/>
            <person name="Keri Z."/>
            <person name="Labutti K."/>
            <person name="Lipzen A."/>
            <person name="Lombard V."/>
            <person name="Magnuson J."/>
            <person name="Maillard F."/>
            <person name="Morin E."/>
            <person name="Murat C."/>
            <person name="Nolan M."/>
            <person name="Ohm R."/>
            <person name="Pangilinan J."/>
            <person name="Pereira M."/>
            <person name="Perotto S."/>
            <person name="Peter M."/>
            <person name="Riley R."/>
            <person name="Sitrit Y."/>
            <person name="Stielow B."/>
            <person name="Szollosi G."/>
            <person name="Zifcakova L."/>
            <person name="Stursova M."/>
            <person name="Spatafora J.W."/>
            <person name="Tedersoo L."/>
            <person name="Vaario L.-M."/>
            <person name="Yamada A."/>
            <person name="Yan M."/>
            <person name="Wang P."/>
            <person name="Xu J."/>
            <person name="Bruns T."/>
            <person name="Baldrian P."/>
            <person name="Vilgalys R."/>
            <person name="Henrissat B."/>
            <person name="Grigoriev I.V."/>
            <person name="Hibbett D."/>
            <person name="Nagy L.G."/>
            <person name="Martin F.M."/>
        </authorList>
    </citation>
    <scope>NUCLEOTIDE SEQUENCE</scope>
    <source>
        <strain evidence="5">UH-Tt-Lm1</strain>
    </source>
</reference>
<dbReference type="InterPro" id="IPR000008">
    <property type="entry name" value="C2_dom"/>
</dbReference>
<evidence type="ECO:0000256" key="2">
    <source>
        <dbReference type="ARBA" id="ARBA00022837"/>
    </source>
</evidence>
<feature type="compositionally biased region" description="Low complexity" evidence="3">
    <location>
        <begin position="513"/>
        <end position="523"/>
    </location>
</feature>
<dbReference type="InterPro" id="IPR037791">
    <property type="entry name" value="C2_fungal_Inn1"/>
</dbReference>
<feature type="domain" description="C2" evidence="4">
    <location>
        <begin position="1"/>
        <end position="138"/>
    </location>
</feature>
<evidence type="ECO:0000313" key="5">
    <source>
        <dbReference type="EMBL" id="KAF9779490.1"/>
    </source>
</evidence>
<dbReference type="InterPro" id="IPR035892">
    <property type="entry name" value="C2_domain_sf"/>
</dbReference>